<dbReference type="Proteomes" id="UP000244911">
    <property type="component" value="Unassembled WGS sequence"/>
</dbReference>
<dbReference type="SUPFAM" id="SSF52540">
    <property type="entry name" value="P-loop containing nucleoside triphosphate hydrolases"/>
    <property type="match status" value="1"/>
</dbReference>
<dbReference type="GO" id="GO:0008146">
    <property type="term" value="F:sulfotransferase activity"/>
    <property type="evidence" value="ECO:0007669"/>
    <property type="project" value="InterPro"/>
</dbReference>
<reference evidence="1 2" key="1">
    <citation type="submission" date="2018-03" db="EMBL/GenBank/DDBJ databases">
        <authorList>
            <person name="Keele B.F."/>
        </authorList>
    </citation>
    <scope>NUCLEOTIDE SEQUENCE [LARGE SCALE GENOMIC DNA]</scope>
    <source>
        <strain evidence="1 2">CECT 8811</strain>
    </source>
</reference>
<sequence length="215" mass="24914">MPYIEHGGKRILFVHIPKTGGSSVEDWLSSIAPLRLHNPIPTQGLRLTPQHLRMTDFEAMFGVDYFDFVFAIVRDPYKRLESEFKMRTKRSADVIAQKGRFPSWVDRVMHRAKSDPFVLDGHLIPQWEFLTENCTIYRFEDGIGEIIKDVSKKTGLPMPDEIPHHRGSNDHPVEINWTANSTIATNQKYRADFENLGYDMRKTSFKSRVVHLLKS</sequence>
<dbReference type="AlphaFoldDB" id="A0A2R8ARH9"/>
<dbReference type="InterPro" id="IPR027417">
    <property type="entry name" value="P-loop_NTPase"/>
</dbReference>
<name>A0A2R8ARH9_9RHOB</name>
<evidence type="ECO:0000313" key="2">
    <source>
        <dbReference type="Proteomes" id="UP000244911"/>
    </source>
</evidence>
<accession>A0A2R8ARH9</accession>
<keyword evidence="2" id="KW-1185">Reference proteome</keyword>
<protein>
    <recommendedName>
        <fullName evidence="3">Sulfotransferase family protein</fullName>
    </recommendedName>
</protein>
<organism evidence="1 2">
    <name type="scientific">Aliiroseovarius pelagivivens</name>
    <dbReference type="NCBI Taxonomy" id="1639690"/>
    <lineage>
        <taxon>Bacteria</taxon>
        <taxon>Pseudomonadati</taxon>
        <taxon>Pseudomonadota</taxon>
        <taxon>Alphaproteobacteria</taxon>
        <taxon>Rhodobacterales</taxon>
        <taxon>Paracoccaceae</taxon>
        <taxon>Aliiroseovarius</taxon>
    </lineage>
</organism>
<dbReference type="OrthoDB" id="7444642at2"/>
<dbReference type="Gene3D" id="3.40.50.300">
    <property type="entry name" value="P-loop containing nucleotide triphosphate hydrolases"/>
    <property type="match status" value="1"/>
</dbReference>
<dbReference type="InterPro" id="IPR005331">
    <property type="entry name" value="Sulfotransferase"/>
</dbReference>
<dbReference type="RefSeq" id="WP_108857671.1">
    <property type="nucleotide sequence ID" value="NZ_OMOI01000002.1"/>
</dbReference>
<dbReference type="GO" id="GO:0016020">
    <property type="term" value="C:membrane"/>
    <property type="evidence" value="ECO:0007669"/>
    <property type="project" value="InterPro"/>
</dbReference>
<dbReference type="EMBL" id="OMOI01000002">
    <property type="protein sequence ID" value="SPF78676.1"/>
    <property type="molecule type" value="Genomic_DNA"/>
</dbReference>
<dbReference type="Pfam" id="PF03567">
    <property type="entry name" value="Sulfotransfer_2"/>
    <property type="match status" value="1"/>
</dbReference>
<evidence type="ECO:0008006" key="3">
    <source>
        <dbReference type="Google" id="ProtNLM"/>
    </source>
</evidence>
<evidence type="ECO:0000313" key="1">
    <source>
        <dbReference type="EMBL" id="SPF78676.1"/>
    </source>
</evidence>
<gene>
    <name evidence="1" type="ORF">ALP8811_02606</name>
</gene>
<proteinExistence type="predicted"/>